<evidence type="ECO:0000313" key="3">
    <source>
        <dbReference type="Proteomes" id="UP000694941"/>
    </source>
</evidence>
<sequence>DHIQEVLNKWDQIDDEIWAKIICMERYRRVAKAYARTPVLTINGSDDGFDGYRIGLCGFDNPMRDSETEEVKRHIGNVSAEILIRLFFQRSSAGAPQLAVLKLFDMKKFQHNVSRELRRAYPDRRKLETQCVSAVAFVKDAAELLECPCWVMMINIVALDMLKSKLPFMSKKQTTPTLINMFDGPRLPVPEEDPYSVPYPGMSSRSISAQRESRDKPPKLPPRDLSHISVPKPDYDDQKQEENFKFPPVQSSTRNKKSGHQDDPYYCGLRARVPNFAKRGKNEVKKTHSSGYLNLLRSQERSSHASILGSEGLISKEEQYKRIYSRLRPQPHHHYPPRELYVGEWE</sequence>
<dbReference type="GeneID" id="106463046"/>
<feature type="compositionally biased region" description="Basic and acidic residues" evidence="1">
    <location>
        <begin position="233"/>
        <end position="244"/>
    </location>
</feature>
<evidence type="ECO:0000313" key="4">
    <source>
        <dbReference type="RefSeq" id="XP_022246160.1"/>
    </source>
</evidence>
<reference evidence="4" key="1">
    <citation type="submission" date="2025-08" db="UniProtKB">
        <authorList>
            <consortium name="RefSeq"/>
        </authorList>
    </citation>
    <scope>IDENTIFICATION</scope>
    <source>
        <tissue evidence="4">Muscle</tissue>
    </source>
</reference>
<name>A0ABM1SRA4_LIMPO</name>
<feature type="domain" description="MH2" evidence="2">
    <location>
        <begin position="18"/>
        <end position="180"/>
    </location>
</feature>
<dbReference type="PANTHER" id="PTHR22742:SF2">
    <property type="entry name" value="EXPANSION, ISOFORM A-RELATED"/>
    <property type="match status" value="1"/>
</dbReference>
<dbReference type="RefSeq" id="XP_022246160.1">
    <property type="nucleotide sequence ID" value="XM_022390452.1"/>
</dbReference>
<evidence type="ECO:0000259" key="2">
    <source>
        <dbReference type="PROSITE" id="PS51076"/>
    </source>
</evidence>
<dbReference type="InterPro" id="IPR017855">
    <property type="entry name" value="SMAD-like_dom_sf"/>
</dbReference>
<evidence type="ECO:0000256" key="1">
    <source>
        <dbReference type="SAM" id="MobiDB-lite"/>
    </source>
</evidence>
<feature type="non-terminal residue" evidence="4">
    <location>
        <position position="1"/>
    </location>
</feature>
<dbReference type="PROSITE" id="PS51076">
    <property type="entry name" value="MH2"/>
    <property type="match status" value="1"/>
</dbReference>
<dbReference type="InterPro" id="IPR001132">
    <property type="entry name" value="SMAD_dom_Dwarfin-type"/>
</dbReference>
<dbReference type="InterPro" id="IPR008984">
    <property type="entry name" value="SMAD_FHA_dom_sf"/>
</dbReference>
<dbReference type="Gene3D" id="2.60.200.10">
    <property type="match status" value="2"/>
</dbReference>
<dbReference type="SUPFAM" id="SSF49879">
    <property type="entry name" value="SMAD/FHA domain"/>
    <property type="match status" value="1"/>
</dbReference>
<dbReference type="Proteomes" id="UP000694941">
    <property type="component" value="Unplaced"/>
</dbReference>
<organism evidence="3 4">
    <name type="scientific">Limulus polyphemus</name>
    <name type="common">Atlantic horseshoe crab</name>
    <dbReference type="NCBI Taxonomy" id="6850"/>
    <lineage>
        <taxon>Eukaryota</taxon>
        <taxon>Metazoa</taxon>
        <taxon>Ecdysozoa</taxon>
        <taxon>Arthropoda</taxon>
        <taxon>Chelicerata</taxon>
        <taxon>Merostomata</taxon>
        <taxon>Xiphosura</taxon>
        <taxon>Limulidae</taxon>
        <taxon>Limulus</taxon>
    </lineage>
</organism>
<keyword evidence="3" id="KW-1185">Reference proteome</keyword>
<accession>A0ABM1SRA4</accession>
<feature type="compositionally biased region" description="Basic and acidic residues" evidence="1">
    <location>
        <begin position="211"/>
        <end position="226"/>
    </location>
</feature>
<proteinExistence type="predicted"/>
<dbReference type="SMART" id="SM00524">
    <property type="entry name" value="DWB"/>
    <property type="match status" value="1"/>
</dbReference>
<dbReference type="PANTHER" id="PTHR22742">
    <property type="entry name" value="EXPANSION, ISOFORM A-RELATED"/>
    <property type="match status" value="1"/>
</dbReference>
<dbReference type="Pfam" id="PF03166">
    <property type="entry name" value="MH2"/>
    <property type="match status" value="2"/>
</dbReference>
<protein>
    <submittedName>
        <fullName evidence="4">Uncharacterized protein LOC106463046</fullName>
    </submittedName>
</protein>
<feature type="region of interest" description="Disordered" evidence="1">
    <location>
        <begin position="179"/>
        <end position="266"/>
    </location>
</feature>
<gene>
    <name evidence="4" type="primary">LOC106463046</name>
</gene>